<dbReference type="InterPro" id="IPR005119">
    <property type="entry name" value="LysR_subst-bd"/>
</dbReference>
<dbReference type="SUPFAM" id="SSF53850">
    <property type="entry name" value="Periplasmic binding protein-like II"/>
    <property type="match status" value="1"/>
</dbReference>
<dbReference type="InterPro" id="IPR036390">
    <property type="entry name" value="WH_DNA-bd_sf"/>
</dbReference>
<dbReference type="InterPro" id="IPR036388">
    <property type="entry name" value="WH-like_DNA-bd_sf"/>
</dbReference>
<dbReference type="Pfam" id="PF00126">
    <property type="entry name" value="HTH_1"/>
    <property type="match status" value="1"/>
</dbReference>
<keyword evidence="3" id="KW-0238">DNA-binding</keyword>
<evidence type="ECO:0000313" key="7">
    <source>
        <dbReference type="Proteomes" id="UP000261111"/>
    </source>
</evidence>
<comment type="caution">
    <text evidence="6">The sequence shown here is derived from an EMBL/GenBank/DDBJ whole genome shotgun (WGS) entry which is preliminary data.</text>
</comment>
<dbReference type="Pfam" id="PF03466">
    <property type="entry name" value="LysR_substrate"/>
    <property type="match status" value="1"/>
</dbReference>
<evidence type="ECO:0000256" key="1">
    <source>
        <dbReference type="ARBA" id="ARBA00009437"/>
    </source>
</evidence>
<keyword evidence="2" id="KW-0805">Transcription regulation</keyword>
<dbReference type="EMBL" id="QVIA01000013">
    <property type="protein sequence ID" value="RGC31326.1"/>
    <property type="molecule type" value="Genomic_DNA"/>
</dbReference>
<dbReference type="PRINTS" id="PR00039">
    <property type="entry name" value="HTHLYSR"/>
</dbReference>
<feature type="domain" description="HTH lysR-type" evidence="5">
    <location>
        <begin position="7"/>
        <end position="64"/>
    </location>
</feature>
<dbReference type="GO" id="GO:0003700">
    <property type="term" value="F:DNA-binding transcription factor activity"/>
    <property type="evidence" value="ECO:0007669"/>
    <property type="project" value="InterPro"/>
</dbReference>
<dbReference type="SUPFAM" id="SSF46785">
    <property type="entry name" value="Winged helix' DNA-binding domain"/>
    <property type="match status" value="1"/>
</dbReference>
<comment type="similarity">
    <text evidence="1">Belongs to the LysR transcriptional regulatory family.</text>
</comment>
<evidence type="ECO:0000259" key="5">
    <source>
        <dbReference type="PROSITE" id="PS50931"/>
    </source>
</evidence>
<dbReference type="InterPro" id="IPR000847">
    <property type="entry name" value="LysR_HTH_N"/>
</dbReference>
<dbReference type="GO" id="GO:0000976">
    <property type="term" value="F:transcription cis-regulatory region binding"/>
    <property type="evidence" value="ECO:0007669"/>
    <property type="project" value="TreeGrafter"/>
</dbReference>
<name>A0A3E2WV20_9FIRM</name>
<evidence type="ECO:0000256" key="3">
    <source>
        <dbReference type="ARBA" id="ARBA00023125"/>
    </source>
</evidence>
<organism evidence="6 7">
    <name type="scientific">Hungatella hathewayi</name>
    <dbReference type="NCBI Taxonomy" id="154046"/>
    <lineage>
        <taxon>Bacteria</taxon>
        <taxon>Bacillati</taxon>
        <taxon>Bacillota</taxon>
        <taxon>Clostridia</taxon>
        <taxon>Lachnospirales</taxon>
        <taxon>Lachnospiraceae</taxon>
        <taxon>Hungatella</taxon>
    </lineage>
</organism>
<keyword evidence="4" id="KW-0804">Transcription</keyword>
<evidence type="ECO:0000256" key="2">
    <source>
        <dbReference type="ARBA" id="ARBA00023015"/>
    </source>
</evidence>
<dbReference type="Proteomes" id="UP000261111">
    <property type="component" value="Unassembled WGS sequence"/>
</dbReference>
<evidence type="ECO:0000313" key="6">
    <source>
        <dbReference type="EMBL" id="RGC31326.1"/>
    </source>
</evidence>
<reference evidence="6 7" key="1">
    <citation type="submission" date="2018-08" db="EMBL/GenBank/DDBJ databases">
        <title>A genome reference for cultivated species of the human gut microbiota.</title>
        <authorList>
            <person name="Zou Y."/>
            <person name="Xue W."/>
            <person name="Luo G."/>
        </authorList>
    </citation>
    <scope>NUCLEOTIDE SEQUENCE [LARGE SCALE GENOMIC DNA]</scope>
    <source>
        <strain evidence="6 7">AF19-21</strain>
    </source>
</reference>
<proteinExistence type="inferred from homology"/>
<protein>
    <submittedName>
        <fullName evidence="6">LysR family transcriptional regulator</fullName>
    </submittedName>
</protein>
<accession>A0A3E2WV20</accession>
<dbReference type="PANTHER" id="PTHR30126">
    <property type="entry name" value="HTH-TYPE TRANSCRIPTIONAL REGULATOR"/>
    <property type="match status" value="1"/>
</dbReference>
<dbReference type="Gene3D" id="1.10.10.10">
    <property type="entry name" value="Winged helix-like DNA-binding domain superfamily/Winged helix DNA-binding domain"/>
    <property type="match status" value="1"/>
</dbReference>
<evidence type="ECO:0000256" key="4">
    <source>
        <dbReference type="ARBA" id="ARBA00023163"/>
    </source>
</evidence>
<dbReference type="FunFam" id="1.10.10.10:FF:000001">
    <property type="entry name" value="LysR family transcriptional regulator"/>
    <property type="match status" value="1"/>
</dbReference>
<dbReference type="PANTHER" id="PTHR30126:SF91">
    <property type="entry name" value="LYSR FAMILY TRANSCRIPTIONAL REGULATOR"/>
    <property type="match status" value="1"/>
</dbReference>
<dbReference type="AlphaFoldDB" id="A0A3E2WV20"/>
<dbReference type="Gene3D" id="3.40.190.290">
    <property type="match status" value="1"/>
</dbReference>
<sequence>MSGGELMNIRHLEIIEAVEQTGTFTGAAKKLHLTQSAVSHAIAELEQQAGTALFDRLPRGVCLTSCGTMLLKEARSILASCRSLDQRISHLEECTPVNIVSSITIASFHLPQILNRLKAVLPELQVNVRVASANSAMGILQNGEADIAFWEGVEPQGAFRTILLGSYKLCAVCAPDFPLPDRAVSPRRLCTLPLLLREKGSAVRDTFDSTLSLANQKAYPRWESVNSFALVKAAEAGLGVAILPECLLTDPVSEKKLRLIQLEGMEMENKMLAVLHENKYITQPMQMILDTLKGMPL</sequence>
<dbReference type="PROSITE" id="PS50931">
    <property type="entry name" value="HTH_LYSR"/>
    <property type="match status" value="1"/>
</dbReference>
<gene>
    <name evidence="6" type="ORF">DWX41_13220</name>
</gene>